<dbReference type="InterPro" id="IPR052910">
    <property type="entry name" value="ABC-Purine-Binding"/>
</dbReference>
<dbReference type="Gene3D" id="3.40.50.2300">
    <property type="match status" value="4"/>
</dbReference>
<feature type="domain" description="Leucine-binding protein" evidence="3">
    <location>
        <begin position="356"/>
        <end position="709"/>
    </location>
</feature>
<sequence>MKKATKIAVTLVLVAVLLIVVSSFLWEEREPKLEVAVLHIGPIGDYGWTYEAHLGAQGMADALPYVELSERKEACGPDAPQIIREYAEVGNKVIFCHSYNFGEYIEEVAPDYPDVIFMWGAGVEKKAPNAGIYFGRMYEARFLTGIVAGAMTETNKIGYAAPLPTSEVVRGIDAFARGVASVNPDTKVYVEWVGEWYNPPKEKETALSLIDRGCDIITHHTDSYAPGEAAEERGVYFISYHSDMRRFAPDVFLTGTVWNWTPAMTDIVEAVHNRTWSEHPSQDWWYGLAEGGVQLAPFSDLVPDDVKEMVKEKKQAIIKGKFEVFPGMTDEELREIYYFEPNVVGELPVKEAEEVIKIGAIYPLTGTLATTGADVKNGVLLAVDIINNEHKIDLPLARSKGIDSLDGAKIEIVFGDSQGSPSAGKSEAERLIEKEKVVALIGCYQSLVTAEASQIAEDKGTPFLTALSSAPSLTQRGFNWFFRTTPNDKTFVQNFYQFLQDVRKEKGVKVEKLGIVHENSVWGSEFAAYAEQYAKEYGYQVVENVFYPADATNVTNEVQRFKDAHPDVVMQASYINDATLYMQTYKDMNFSPDAILANGVGFIAPEFLQTLGDDGNYILTRATWSNDLAEAKPLVGTVNQMFMERYGANMTGNSARAFTGMLVLADAINRAGSTDSEAIREALLETNVSGDKLIMSWDGVKFDHETHQNTLGKGIICQIIDQEYYTVWPWDIATKELIWPIPTWEEREQMKFI</sequence>
<dbReference type="PANTHER" id="PTHR43208:SF1">
    <property type="entry name" value="ABC TRANSPORTER SUBSTRATE-BINDING PROTEIN"/>
    <property type="match status" value="1"/>
</dbReference>
<evidence type="ECO:0008006" key="6">
    <source>
        <dbReference type="Google" id="ProtNLM"/>
    </source>
</evidence>
<evidence type="ECO:0000259" key="3">
    <source>
        <dbReference type="Pfam" id="PF13458"/>
    </source>
</evidence>
<dbReference type="SUPFAM" id="SSF53822">
    <property type="entry name" value="Periplasmic binding protein-like I"/>
    <property type="match status" value="1"/>
</dbReference>
<protein>
    <recommendedName>
        <fullName evidence="6">ABC transporter substrate-binding protein PnrA-like domain-containing protein</fullName>
    </recommendedName>
</protein>
<proteinExistence type="predicted"/>
<reference evidence="5" key="1">
    <citation type="submission" date="2019-01" db="EMBL/GenBank/DDBJ databases">
        <title>Anaerobic oxidation of ethane by archaea from a marine hydrocarbon seep.</title>
        <authorList>
            <person name="Musat F."/>
        </authorList>
    </citation>
    <scope>NUCLEOTIDE SEQUENCE [LARGE SCALE GENOMIC DNA]</scope>
</reference>
<evidence type="ECO:0000313" key="4">
    <source>
        <dbReference type="EMBL" id="RZB28969.1"/>
    </source>
</evidence>
<dbReference type="CDD" id="cd19963">
    <property type="entry name" value="PBP1_BMP-like"/>
    <property type="match status" value="1"/>
</dbReference>
<evidence type="ECO:0000313" key="5">
    <source>
        <dbReference type="Proteomes" id="UP000291831"/>
    </source>
</evidence>
<dbReference type="InterPro" id="IPR028082">
    <property type="entry name" value="Peripla_BP_I"/>
</dbReference>
<dbReference type="PANTHER" id="PTHR43208">
    <property type="entry name" value="ABC TRANSPORTER SUBSTRATE-BINDING PROTEIN"/>
    <property type="match status" value="1"/>
</dbReference>
<feature type="domain" description="ABC transporter substrate-binding protein PnrA-like" evidence="2">
    <location>
        <begin position="33"/>
        <end position="319"/>
    </location>
</feature>
<dbReference type="AlphaFoldDB" id="A0A8B3S1U9"/>
<comment type="caution">
    <text evidence="4">The sequence shown here is derived from an EMBL/GenBank/DDBJ whole genome shotgun (WGS) entry which is preliminary data.</text>
</comment>
<dbReference type="GO" id="GO:0005886">
    <property type="term" value="C:plasma membrane"/>
    <property type="evidence" value="ECO:0007669"/>
    <property type="project" value="InterPro"/>
</dbReference>
<dbReference type="InterPro" id="IPR028081">
    <property type="entry name" value="Leu-bd"/>
</dbReference>
<dbReference type="EMBL" id="RPGO01000033">
    <property type="protein sequence ID" value="RZB28969.1"/>
    <property type="molecule type" value="Genomic_DNA"/>
</dbReference>
<dbReference type="Proteomes" id="UP000291831">
    <property type="component" value="Unassembled WGS sequence"/>
</dbReference>
<dbReference type="Pfam" id="PF02608">
    <property type="entry name" value="Bmp"/>
    <property type="match status" value="1"/>
</dbReference>
<keyword evidence="1" id="KW-0732">Signal</keyword>
<dbReference type="InterPro" id="IPR003760">
    <property type="entry name" value="PnrA-like"/>
</dbReference>
<evidence type="ECO:0000259" key="2">
    <source>
        <dbReference type="Pfam" id="PF02608"/>
    </source>
</evidence>
<organism evidence="4 5">
    <name type="scientific">Candidatus Argoarchaeum ethanivorans</name>
    <dbReference type="NCBI Taxonomy" id="2608793"/>
    <lineage>
        <taxon>Archaea</taxon>
        <taxon>Methanobacteriati</taxon>
        <taxon>Methanobacteriota</taxon>
        <taxon>Stenosarchaea group</taxon>
        <taxon>Methanomicrobia</taxon>
        <taxon>Methanosarcinales</taxon>
        <taxon>Methanosarcinales incertae sedis</taxon>
        <taxon>GOM Arc I cluster</taxon>
        <taxon>Candidatus Argoarchaeum</taxon>
    </lineage>
</organism>
<evidence type="ECO:0000256" key="1">
    <source>
        <dbReference type="ARBA" id="ARBA00022729"/>
    </source>
</evidence>
<dbReference type="CDD" id="cd06340">
    <property type="entry name" value="PBP1_ABC_ligand_binding-like"/>
    <property type="match status" value="1"/>
</dbReference>
<name>A0A8B3S1U9_9EURY</name>
<accession>A0A8B3S1U9</accession>
<dbReference type="Pfam" id="PF13458">
    <property type="entry name" value="Peripla_BP_6"/>
    <property type="match status" value="1"/>
</dbReference>
<gene>
    <name evidence="4" type="ORF">AEth_01573</name>
</gene>